<dbReference type="PROSITE" id="PS50828">
    <property type="entry name" value="SMR"/>
    <property type="match status" value="1"/>
</dbReference>
<dbReference type="VEuPathDB" id="FungiDB:RhiirFUN_013867"/>
<accession>A0A2I1EIJ0</accession>
<reference evidence="4 7" key="2">
    <citation type="submission" date="2017-09" db="EMBL/GenBank/DDBJ databases">
        <title>Extensive intraspecific genome diversity in a model arbuscular mycorrhizal fungus.</title>
        <authorList>
            <person name="Chen E.C."/>
            <person name="Morin E."/>
            <person name="Beaudet D."/>
            <person name="Noel J."/>
            <person name="Ndikumana S."/>
            <person name="Charron P."/>
            <person name="St-Onge C."/>
            <person name="Giorgi J."/>
            <person name="Grigoriev I.V."/>
            <person name="Roux C."/>
            <person name="Martin F.M."/>
            <person name="Corradi N."/>
        </authorList>
    </citation>
    <scope>NUCLEOTIDE SEQUENCE [LARGE SCALE GENOMIC DNA]</scope>
    <source>
        <strain evidence="4 7">A5</strain>
    </source>
</reference>
<name>A0A2I1EIJ0_9GLOM</name>
<feature type="transmembrane region" description="Helical" evidence="1">
    <location>
        <begin position="103"/>
        <end position="125"/>
    </location>
</feature>
<evidence type="ECO:0000313" key="3">
    <source>
        <dbReference type="EMBL" id="CAB5304627.1"/>
    </source>
</evidence>
<dbReference type="EMBL" id="CAGKOT010000001">
    <property type="protein sequence ID" value="CAB5304627.1"/>
    <property type="molecule type" value="Genomic_DNA"/>
</dbReference>
<protein>
    <recommendedName>
        <fullName evidence="2">Smr domain-containing protein</fullName>
    </recommendedName>
</protein>
<feature type="domain" description="Smr" evidence="2">
    <location>
        <begin position="12"/>
        <end position="94"/>
    </location>
</feature>
<keyword evidence="1" id="KW-0472">Membrane</keyword>
<reference evidence="5 6" key="4">
    <citation type="submission" date="2017-10" db="EMBL/GenBank/DDBJ databases">
        <title>Genome analyses suggest a sexual origin of heterokaryosis in a supposedly ancient asexual fungus.</title>
        <authorList>
            <person name="Corradi N."/>
            <person name="Sedzielewska K."/>
            <person name="Noel J."/>
            <person name="Charron P."/>
            <person name="Farinelli L."/>
            <person name="Marton T."/>
            <person name="Kruger M."/>
            <person name="Pelin A."/>
            <person name="Brachmann A."/>
            <person name="Corradi N."/>
        </authorList>
    </citation>
    <scope>NUCLEOTIDE SEQUENCE [LARGE SCALE GENOMIC DNA]</scope>
    <source>
        <strain evidence="5 6">A1</strain>
    </source>
</reference>
<proteinExistence type="predicted"/>
<dbReference type="InterPro" id="IPR036063">
    <property type="entry name" value="Smr_dom_sf"/>
</dbReference>
<dbReference type="EMBL" id="LLXJ01000915">
    <property type="protein sequence ID" value="PKC05126.1"/>
    <property type="molecule type" value="Genomic_DNA"/>
</dbReference>
<gene>
    <name evidence="3" type="ORF">CHRIB12_LOCUS1131</name>
    <name evidence="5" type="ORF">RhiirA1_512644</name>
    <name evidence="4" type="ORF">RhiirA5_378872</name>
</gene>
<evidence type="ECO:0000313" key="7">
    <source>
        <dbReference type="Proteomes" id="UP000232722"/>
    </source>
</evidence>
<sequence>MSYYDSLEQEVVDLHYLTRERARLVVIQKIRDCHSRCIPCVKFITGRGNHINATGERGVLYEEFPSWMLDSEIERFIQDYDPCNGYYLVYLDLLAHAPSFKQLCALLSFLVLLLLIFTYILYILVVTYSTLSSMSDYLDSKITYSNTYDSY</sequence>
<dbReference type="Proteomes" id="UP000232722">
    <property type="component" value="Unassembled WGS sequence"/>
</dbReference>
<dbReference type="Gene3D" id="3.30.1370.110">
    <property type="match status" value="1"/>
</dbReference>
<dbReference type="InterPro" id="IPR002625">
    <property type="entry name" value="Smr_dom"/>
</dbReference>
<dbReference type="OrthoDB" id="2354014at2759"/>
<organism evidence="5 6">
    <name type="scientific">Rhizophagus irregularis</name>
    <dbReference type="NCBI Taxonomy" id="588596"/>
    <lineage>
        <taxon>Eukaryota</taxon>
        <taxon>Fungi</taxon>
        <taxon>Fungi incertae sedis</taxon>
        <taxon>Mucoromycota</taxon>
        <taxon>Glomeromycotina</taxon>
        <taxon>Glomeromycetes</taxon>
        <taxon>Glomerales</taxon>
        <taxon>Glomeraceae</taxon>
        <taxon>Rhizophagus</taxon>
    </lineage>
</organism>
<dbReference type="SUPFAM" id="SSF160443">
    <property type="entry name" value="SMR domain-like"/>
    <property type="match status" value="1"/>
</dbReference>
<dbReference type="AlphaFoldDB" id="A0A2I1EIJ0"/>
<dbReference type="VEuPathDB" id="FungiDB:RhiirA1_512644"/>
<evidence type="ECO:0000313" key="5">
    <source>
        <dbReference type="EMBL" id="PKC66251.1"/>
    </source>
</evidence>
<dbReference type="VEuPathDB" id="FungiDB:FUN_015852"/>
<evidence type="ECO:0000256" key="1">
    <source>
        <dbReference type="SAM" id="Phobius"/>
    </source>
</evidence>
<evidence type="ECO:0000259" key="2">
    <source>
        <dbReference type="PROSITE" id="PS50828"/>
    </source>
</evidence>
<evidence type="ECO:0000313" key="4">
    <source>
        <dbReference type="EMBL" id="PKC05126.1"/>
    </source>
</evidence>
<dbReference type="Pfam" id="PF01713">
    <property type="entry name" value="Smr"/>
    <property type="match status" value="1"/>
</dbReference>
<keyword evidence="1" id="KW-0812">Transmembrane</keyword>
<reference evidence="3" key="5">
    <citation type="submission" date="2020-05" db="EMBL/GenBank/DDBJ databases">
        <authorList>
            <person name="Rincon C."/>
            <person name="Sanders R I."/>
            <person name="Robbins C."/>
            <person name="Chaturvedi A."/>
        </authorList>
    </citation>
    <scope>NUCLEOTIDE SEQUENCE</scope>
    <source>
        <strain evidence="3">CHB12</strain>
    </source>
</reference>
<reference evidence="5 6" key="3">
    <citation type="submission" date="2017-10" db="EMBL/GenBank/DDBJ databases">
        <title>Extensive intraspecific genome diversity in a model arbuscular mycorrhizal fungus.</title>
        <authorList>
            <person name="Chen E.C.H."/>
            <person name="Morin E."/>
            <person name="Baudet D."/>
            <person name="Noel J."/>
            <person name="Ndikumana S."/>
            <person name="Charron P."/>
            <person name="St-Onge C."/>
            <person name="Giorgi J."/>
            <person name="Grigoriev I.V."/>
            <person name="Roux C."/>
            <person name="Martin F.M."/>
            <person name="Corradi N."/>
        </authorList>
    </citation>
    <scope>NUCLEOTIDE SEQUENCE [LARGE SCALE GENOMIC DNA]</scope>
    <source>
        <strain evidence="5 6">A1</strain>
    </source>
</reference>
<dbReference type="EMBL" id="LLXH01000478">
    <property type="protein sequence ID" value="PKC66251.1"/>
    <property type="molecule type" value="Genomic_DNA"/>
</dbReference>
<comment type="caution">
    <text evidence="5">The sequence shown here is derived from an EMBL/GenBank/DDBJ whole genome shotgun (WGS) entry which is preliminary data.</text>
</comment>
<reference evidence="4 7" key="1">
    <citation type="submission" date="2016-04" db="EMBL/GenBank/DDBJ databases">
        <title>Genome analyses suggest a sexual origin of heterokaryosis in a supposedly ancient asexual fungus.</title>
        <authorList>
            <person name="Ropars J."/>
            <person name="Sedzielewska K."/>
            <person name="Noel J."/>
            <person name="Charron P."/>
            <person name="Farinelli L."/>
            <person name="Marton T."/>
            <person name="Kruger M."/>
            <person name="Pelin A."/>
            <person name="Brachmann A."/>
            <person name="Corradi N."/>
        </authorList>
    </citation>
    <scope>NUCLEOTIDE SEQUENCE [LARGE SCALE GENOMIC DNA]</scope>
    <source>
        <strain evidence="4 7">A5</strain>
    </source>
</reference>
<evidence type="ECO:0000313" key="6">
    <source>
        <dbReference type="Proteomes" id="UP000232688"/>
    </source>
</evidence>
<dbReference type="Proteomes" id="UP000684084">
    <property type="component" value="Unassembled WGS sequence"/>
</dbReference>
<dbReference type="Proteomes" id="UP000232688">
    <property type="component" value="Unassembled WGS sequence"/>
</dbReference>
<keyword evidence="1" id="KW-1133">Transmembrane helix</keyword>